<evidence type="ECO:0008006" key="3">
    <source>
        <dbReference type="Google" id="ProtNLM"/>
    </source>
</evidence>
<name>M0MYV1_9EURY</name>
<sequence>MADQEDSRGNRGRVSPAIALALVLVVGAVGGVAFAQSTTDGPSGETVLENAHDQYRSAETLTGSADVTVSNATDERSATVEYALAEEGARMSATYNGTTMTAGTNDSVAWVSAPAVGVQRAWNVENASSWDASEVCEAVQSKAGEAEPPNRSALPDDVNASAVQANVSAIRENVSAVDCESLTTEWTDAKRSMPANWSETNFTATQTGTETVDGTEAYVVEIEHENESVDATGTVWVATEDDRVLKQRVSDGTNATVVRYDDQRFNVSIDESTFAPPAARDSAVGSTTYDEFEAAQDATDRDLPTLNADAFAFEGAAVTNAGGGTTVAQQYVDGASNATLLTTDAESLPYDELNGTAVSVNGDDATAATLEGRTVVVWTEGDITHAVVSEETTDETVALAEAVSG</sequence>
<dbReference type="PATRIC" id="fig|1227456.3.peg.2960"/>
<protein>
    <recommendedName>
        <fullName evidence="3">Outer membrane lipoprotein carrier protein LolA</fullName>
    </recommendedName>
</protein>
<dbReference type="EMBL" id="AOME01000070">
    <property type="protein sequence ID" value="EMA50907.1"/>
    <property type="molecule type" value="Genomic_DNA"/>
</dbReference>
<evidence type="ECO:0000313" key="2">
    <source>
        <dbReference type="Proteomes" id="UP000011625"/>
    </source>
</evidence>
<comment type="caution">
    <text evidence="1">The sequence shown here is derived from an EMBL/GenBank/DDBJ whole genome shotgun (WGS) entry which is preliminary data.</text>
</comment>
<dbReference type="RefSeq" id="WP_005044550.1">
    <property type="nucleotide sequence ID" value="NZ_AOME01000070.1"/>
</dbReference>
<dbReference type="Gene3D" id="2.50.20.10">
    <property type="entry name" value="Lipoprotein localisation LolA/LolB/LppX"/>
    <property type="match status" value="1"/>
</dbReference>
<reference evidence="1 2" key="1">
    <citation type="journal article" date="2014" name="PLoS Genet.">
        <title>Phylogenetically driven sequencing of extremely halophilic archaea reveals strategies for static and dynamic osmo-response.</title>
        <authorList>
            <person name="Becker E.A."/>
            <person name="Seitzer P.M."/>
            <person name="Tritt A."/>
            <person name="Larsen D."/>
            <person name="Krusor M."/>
            <person name="Yao A.I."/>
            <person name="Wu D."/>
            <person name="Madern D."/>
            <person name="Eisen J.A."/>
            <person name="Darling A.E."/>
            <person name="Facciotti M.T."/>
        </authorList>
    </citation>
    <scope>NUCLEOTIDE SEQUENCE [LARGE SCALE GENOMIC DNA]</scope>
    <source>
        <strain evidence="1 2">DSM 8989</strain>
    </source>
</reference>
<dbReference type="Proteomes" id="UP000011625">
    <property type="component" value="Unassembled WGS sequence"/>
</dbReference>
<dbReference type="InterPro" id="IPR052944">
    <property type="entry name" value="Sporulation_related"/>
</dbReference>
<keyword evidence="2" id="KW-1185">Reference proteome</keyword>
<dbReference type="AlphaFoldDB" id="M0MYV1"/>
<proteinExistence type="predicted"/>
<dbReference type="PANTHER" id="PTHR37507:SF2">
    <property type="entry name" value="SPORULATION PROTEIN YDCC"/>
    <property type="match status" value="1"/>
</dbReference>
<dbReference type="OrthoDB" id="214152at2157"/>
<gene>
    <name evidence="1" type="ORF">C450_14592</name>
</gene>
<organism evidence="1 2">
    <name type="scientific">Halococcus salifodinae DSM 8989</name>
    <dbReference type="NCBI Taxonomy" id="1227456"/>
    <lineage>
        <taxon>Archaea</taxon>
        <taxon>Methanobacteriati</taxon>
        <taxon>Methanobacteriota</taxon>
        <taxon>Stenosarchaea group</taxon>
        <taxon>Halobacteria</taxon>
        <taxon>Halobacteriales</taxon>
        <taxon>Halococcaceae</taxon>
        <taxon>Halococcus</taxon>
    </lineage>
</organism>
<dbReference type="PANTHER" id="PTHR37507">
    <property type="entry name" value="SPORULATION PROTEIN YDCC"/>
    <property type="match status" value="1"/>
</dbReference>
<dbReference type="STRING" id="1227456.C450_14592"/>
<evidence type="ECO:0000313" key="1">
    <source>
        <dbReference type="EMBL" id="EMA50907.1"/>
    </source>
</evidence>
<accession>M0MYV1</accession>